<protein>
    <submittedName>
        <fullName evidence="4">Helix-turn-helix domain-containing protein</fullName>
    </submittedName>
</protein>
<dbReference type="CDD" id="cd02209">
    <property type="entry name" value="cupin_XRE_C"/>
    <property type="match status" value="1"/>
</dbReference>
<keyword evidence="1" id="KW-0238">DNA-binding</keyword>
<dbReference type="GO" id="GO:0005829">
    <property type="term" value="C:cytosol"/>
    <property type="evidence" value="ECO:0007669"/>
    <property type="project" value="TreeGrafter"/>
</dbReference>
<dbReference type="InterPro" id="IPR050807">
    <property type="entry name" value="TransReg_Diox_bact_type"/>
</dbReference>
<dbReference type="SMART" id="SM00530">
    <property type="entry name" value="HTH_XRE"/>
    <property type="match status" value="1"/>
</dbReference>
<dbReference type="GO" id="GO:0003700">
    <property type="term" value="F:DNA-binding transcription factor activity"/>
    <property type="evidence" value="ECO:0007669"/>
    <property type="project" value="TreeGrafter"/>
</dbReference>
<evidence type="ECO:0000313" key="4">
    <source>
        <dbReference type="EMBL" id="RRK34282.1"/>
    </source>
</evidence>
<accession>A0A3R8JSZ7</accession>
<dbReference type="Pfam" id="PF07883">
    <property type="entry name" value="Cupin_2"/>
    <property type="match status" value="1"/>
</dbReference>
<dbReference type="InterPro" id="IPR010982">
    <property type="entry name" value="Lambda_DNA-bd_dom_sf"/>
</dbReference>
<evidence type="ECO:0000313" key="6">
    <source>
        <dbReference type="Proteomes" id="UP000474104"/>
    </source>
</evidence>
<dbReference type="OrthoDB" id="9814553at2"/>
<dbReference type="AlphaFoldDB" id="N2AEB7"/>
<proteinExistence type="predicted"/>
<name>N2AEB7_9FIRM</name>
<evidence type="ECO:0000313" key="3">
    <source>
        <dbReference type="EMBL" id="NDO71933.1"/>
    </source>
</evidence>
<feature type="domain" description="HTH cro/C1-type" evidence="2">
    <location>
        <begin position="10"/>
        <end position="64"/>
    </location>
</feature>
<accession>N2AEB7</accession>
<evidence type="ECO:0000259" key="2">
    <source>
        <dbReference type="PROSITE" id="PS50943"/>
    </source>
</evidence>
<dbReference type="Gene3D" id="2.60.120.10">
    <property type="entry name" value="Jelly Rolls"/>
    <property type="match status" value="1"/>
</dbReference>
<dbReference type="RefSeq" id="WP_004081648.1">
    <property type="nucleotide sequence ID" value="NZ_CASCYM010000015.1"/>
</dbReference>
<dbReference type="STRING" id="2044587.C824_03458"/>
<dbReference type="PANTHER" id="PTHR46797:SF1">
    <property type="entry name" value="METHYLPHOSPHONATE SYNTHASE"/>
    <property type="match status" value="1"/>
</dbReference>
<dbReference type="Gene3D" id="1.10.260.40">
    <property type="entry name" value="lambda repressor-like DNA-binding domains"/>
    <property type="match status" value="1"/>
</dbReference>
<dbReference type="Proteomes" id="UP000274920">
    <property type="component" value="Unassembled WGS sequence"/>
</dbReference>
<dbReference type="eggNOG" id="COG1476">
    <property type="taxonomic scope" value="Bacteria"/>
</dbReference>
<dbReference type="EMBL" id="RHJS01000002">
    <property type="protein sequence ID" value="RRK34282.1"/>
    <property type="molecule type" value="Genomic_DNA"/>
</dbReference>
<dbReference type="PANTHER" id="PTHR46797">
    <property type="entry name" value="HTH-TYPE TRANSCRIPTIONAL REGULATOR"/>
    <property type="match status" value="1"/>
</dbReference>
<dbReference type="HOGENOM" id="CLU_085376_3_0_9"/>
<sequence length="186" mass="21021">MDLNKIGKTLKEHRLEQNLSIRDLSNVSNVAASTISQIETGKTSPNLLTLKSICDALDLPVFSLFLEEDDEQVQFVRHTDQKSFVRNTSNGKALTESLIIHGKNEMYAATVTVPSHTDSGEYAHHGGEEFVYVLYGSIIFDLENKGTYELNEHDTLYYPNYIGHRWSNLTDKEAKILMVSTSPYTF</sequence>
<evidence type="ECO:0000256" key="1">
    <source>
        <dbReference type="ARBA" id="ARBA00023125"/>
    </source>
</evidence>
<reference evidence="4" key="1">
    <citation type="submission" date="2018-10" db="EMBL/GenBank/DDBJ databases">
        <title>Schaedlerella arabinophila gen. nov. sp. nov., isolated from the mouse intestinal tract and comparative analysis with the genome of the closely related altered Schaedler flora strain ASF502.</title>
        <authorList>
            <person name="Miyake S."/>
            <person name="Soh M."/>
            <person name="Seedorf H."/>
        </authorList>
    </citation>
    <scope>NUCLEOTIDE SEQUENCE [LARGE SCALE GENOMIC DNA]</scope>
    <source>
        <strain evidence="4">DSM 106076</strain>
    </source>
</reference>
<evidence type="ECO:0000313" key="5">
    <source>
        <dbReference type="Proteomes" id="UP000274920"/>
    </source>
</evidence>
<dbReference type="EMBL" id="VIRB01000149">
    <property type="protein sequence ID" value="NDO71933.1"/>
    <property type="molecule type" value="Genomic_DNA"/>
</dbReference>
<dbReference type="SUPFAM" id="SSF47413">
    <property type="entry name" value="lambda repressor-like DNA-binding domains"/>
    <property type="match status" value="1"/>
</dbReference>
<gene>
    <name evidence="4" type="ORF">EBB54_25330</name>
    <name evidence="3" type="ORF">FMM80_26120</name>
</gene>
<dbReference type="InterPro" id="IPR014710">
    <property type="entry name" value="RmlC-like_jellyroll"/>
</dbReference>
<dbReference type="InterPro" id="IPR013096">
    <property type="entry name" value="Cupin_2"/>
</dbReference>
<comment type="caution">
    <text evidence="4">The sequence shown here is derived from an EMBL/GenBank/DDBJ whole genome shotgun (WGS) entry which is preliminary data.</text>
</comment>
<dbReference type="SUPFAM" id="SSF51182">
    <property type="entry name" value="RmlC-like cupins"/>
    <property type="match status" value="1"/>
</dbReference>
<keyword evidence="5" id="KW-1185">Reference proteome</keyword>
<dbReference type="Pfam" id="PF01381">
    <property type="entry name" value="HTH_3"/>
    <property type="match status" value="1"/>
</dbReference>
<dbReference type="PROSITE" id="PS50943">
    <property type="entry name" value="HTH_CROC1"/>
    <property type="match status" value="1"/>
</dbReference>
<dbReference type="eggNOG" id="COG1917">
    <property type="taxonomic scope" value="Bacteria"/>
</dbReference>
<dbReference type="InterPro" id="IPR011051">
    <property type="entry name" value="RmlC_Cupin_sf"/>
</dbReference>
<organism evidence="4 5">
    <name type="scientific">Schaedlerella arabinosiphila</name>
    <dbReference type="NCBI Taxonomy" id="2044587"/>
    <lineage>
        <taxon>Bacteria</taxon>
        <taxon>Bacillati</taxon>
        <taxon>Bacillota</taxon>
        <taxon>Clostridia</taxon>
        <taxon>Lachnospirales</taxon>
        <taxon>Lachnospiraceae</taxon>
        <taxon>Schaedlerella</taxon>
    </lineage>
</organism>
<dbReference type="InterPro" id="IPR001387">
    <property type="entry name" value="Cro/C1-type_HTH"/>
</dbReference>
<dbReference type="CDD" id="cd00093">
    <property type="entry name" value="HTH_XRE"/>
    <property type="match status" value="1"/>
</dbReference>
<reference evidence="3 6" key="2">
    <citation type="submission" date="2019-07" db="EMBL/GenBank/DDBJ databases">
        <title>Draft genome sequences of 15 bacterial species constituting the stable defined intestinal microbiota of the GM15 gnotobiotic mouse model.</title>
        <authorList>
            <person name="Elie C."/>
            <person name="Mathieu A."/>
            <person name="Saliou A."/>
            <person name="Darnaud M."/>
            <person name="Leulier F."/>
            <person name="Tamellini A."/>
        </authorList>
    </citation>
    <scope>NUCLEOTIDE SEQUENCE [LARGE SCALE GENOMIC DNA]</scope>
    <source>
        <strain evidence="6">ASF 502</strain>
        <strain evidence="3">MD300</strain>
    </source>
</reference>
<dbReference type="GO" id="GO:0003677">
    <property type="term" value="F:DNA binding"/>
    <property type="evidence" value="ECO:0007669"/>
    <property type="project" value="UniProtKB-KW"/>
</dbReference>
<dbReference type="Proteomes" id="UP000474104">
    <property type="component" value="Unassembled WGS sequence"/>
</dbReference>